<name>A0A087T1R5_STEMI</name>
<feature type="non-terminal residue" evidence="2">
    <location>
        <position position="405"/>
    </location>
</feature>
<dbReference type="PANTHER" id="PTHR47577:SF2">
    <property type="entry name" value="THAP DOMAIN CONTAINING 9"/>
    <property type="match status" value="1"/>
</dbReference>
<evidence type="ECO:0000313" key="3">
    <source>
        <dbReference type="Proteomes" id="UP000054359"/>
    </source>
</evidence>
<dbReference type="OrthoDB" id="6437122at2759"/>
<dbReference type="InterPro" id="IPR048366">
    <property type="entry name" value="TNP-like_GBD"/>
</dbReference>
<feature type="domain" description="Transposable element P transposase-like GTP-binding insertion" evidence="1">
    <location>
        <begin position="62"/>
        <end position="185"/>
    </location>
</feature>
<proteinExistence type="predicted"/>
<organism evidence="2 3">
    <name type="scientific">Stegodyphus mimosarum</name>
    <name type="common">African social velvet spider</name>
    <dbReference type="NCBI Taxonomy" id="407821"/>
    <lineage>
        <taxon>Eukaryota</taxon>
        <taxon>Metazoa</taxon>
        <taxon>Ecdysozoa</taxon>
        <taxon>Arthropoda</taxon>
        <taxon>Chelicerata</taxon>
        <taxon>Arachnida</taxon>
        <taxon>Araneae</taxon>
        <taxon>Araneomorphae</taxon>
        <taxon>Entelegynae</taxon>
        <taxon>Eresoidea</taxon>
        <taxon>Eresidae</taxon>
        <taxon>Stegodyphus</taxon>
    </lineage>
</organism>
<reference evidence="2 3" key="1">
    <citation type="submission" date="2013-11" db="EMBL/GenBank/DDBJ databases">
        <title>Genome sequencing of Stegodyphus mimosarum.</title>
        <authorList>
            <person name="Bechsgaard J."/>
        </authorList>
    </citation>
    <scope>NUCLEOTIDE SEQUENCE [LARGE SCALE GENOMIC DNA]</scope>
</reference>
<dbReference type="OMA" id="YHISIRR"/>
<accession>A0A087T1R5</accession>
<sequence>MLLSVIKEIEQIGFKIVCLISDNNIINRKAFELLTPNKLLQPVIPHPFDAERLLFILFDSVHILKCIRNNWLSSKNNGTLTFPDRKNYSIFQKAYLKNFEMLFQMEQKSLIKYGHLLSRKVLYLSSIQKQNVNLALKLLNEKNTTALKCISKHYPTTFRDIEGTCSFIETVVTWWKIMNVCSPYEGRHLNDLYREPIRFDNATQLNFLKDMTLWLKNWKLSVHSNNGLSPQTFQSLITVNEAVVQLIPYLFQKYKMDYILLGKFQTDDLEARFGAYRQLSGSNYYISFVQVLENERKLRFKSCVIVSAKNLNVPLKTLIPLEERSRETVDVNLYDDVLHDSFSVECVPDDVLPILTYISGFVVRKELNKKQCVTCITWFQLDKTHEDGYLRPFTAFTCYPAPVSF</sequence>
<evidence type="ECO:0000313" key="2">
    <source>
        <dbReference type="EMBL" id="KFM59054.1"/>
    </source>
</evidence>
<dbReference type="PANTHER" id="PTHR47577">
    <property type="entry name" value="THAP DOMAIN-CONTAINING PROTEIN 6"/>
    <property type="match status" value="1"/>
</dbReference>
<dbReference type="Pfam" id="PF21788">
    <property type="entry name" value="TNP-like_GBD"/>
    <property type="match status" value="1"/>
</dbReference>
<evidence type="ECO:0000259" key="1">
    <source>
        <dbReference type="Pfam" id="PF21788"/>
    </source>
</evidence>
<dbReference type="AlphaFoldDB" id="A0A087T1R5"/>
<dbReference type="Proteomes" id="UP000054359">
    <property type="component" value="Unassembled WGS sequence"/>
</dbReference>
<protein>
    <submittedName>
        <fullName evidence="2">Transposable element P transposase</fullName>
    </submittedName>
</protein>
<dbReference type="EMBL" id="KK113005">
    <property type="protein sequence ID" value="KFM59054.1"/>
    <property type="molecule type" value="Genomic_DNA"/>
</dbReference>
<gene>
    <name evidence="2" type="ORF">X975_18202</name>
</gene>
<keyword evidence="3" id="KW-1185">Reference proteome</keyword>